<name>A0A1E5Q4I2_9PROT</name>
<accession>A0A1E5Q4I2</accession>
<proteinExistence type="predicted"/>
<keyword evidence="3" id="KW-1185">Reference proteome</keyword>
<dbReference type="Proteomes" id="UP000095347">
    <property type="component" value="Unassembled WGS sequence"/>
</dbReference>
<evidence type="ECO:0000313" key="3">
    <source>
        <dbReference type="Proteomes" id="UP000095347"/>
    </source>
</evidence>
<protein>
    <submittedName>
        <fullName evidence="2">Uncharacterized protein</fullName>
    </submittedName>
</protein>
<dbReference type="AlphaFoldDB" id="A0A1E5Q4I2"/>
<feature type="compositionally biased region" description="Polar residues" evidence="1">
    <location>
        <begin position="33"/>
        <end position="48"/>
    </location>
</feature>
<organism evidence="2 3">
    <name type="scientific">Magnetovibrio blakemorei</name>
    <dbReference type="NCBI Taxonomy" id="28181"/>
    <lineage>
        <taxon>Bacteria</taxon>
        <taxon>Pseudomonadati</taxon>
        <taxon>Pseudomonadota</taxon>
        <taxon>Alphaproteobacteria</taxon>
        <taxon>Rhodospirillales</taxon>
        <taxon>Magnetovibrionaceae</taxon>
        <taxon>Magnetovibrio</taxon>
    </lineage>
</organism>
<dbReference type="RefSeq" id="WP_069959027.1">
    <property type="nucleotide sequence ID" value="NZ_MCGG01000055.1"/>
</dbReference>
<evidence type="ECO:0000313" key="2">
    <source>
        <dbReference type="EMBL" id="OEJ65137.1"/>
    </source>
</evidence>
<gene>
    <name evidence="2" type="ORF">BEN30_15765</name>
</gene>
<evidence type="ECO:0000256" key="1">
    <source>
        <dbReference type="SAM" id="MobiDB-lite"/>
    </source>
</evidence>
<sequence>MSPQQQQPAPAPTSPIEGGPEIAIPHTAIPHLGTSQAQVTNPTTSPDGTITPPKVAPRTVTVEMPPLPQGVTQDAINSAIKQVEQTGSTEGIPPEVLGAACAQLEAQAKAQGIDLTQTSPQEAPPPPGPSNYVEAAVLDKKSVMDGFSAQRDRMKSAVSDQRDAMQQPYKDALLKAGQTSPADTLGSRSLSPEVIGELASMAKDLDPATMAIINAVSAMSNNPSILNSVMWIEIIRSIRRLIADEARKQLQLMLNPNSV</sequence>
<comment type="caution">
    <text evidence="2">The sequence shown here is derived from an EMBL/GenBank/DDBJ whole genome shotgun (WGS) entry which is preliminary data.</text>
</comment>
<dbReference type="EMBL" id="MCGG01000055">
    <property type="protein sequence ID" value="OEJ65137.1"/>
    <property type="molecule type" value="Genomic_DNA"/>
</dbReference>
<feature type="region of interest" description="Disordered" evidence="1">
    <location>
        <begin position="1"/>
        <end position="56"/>
    </location>
</feature>
<dbReference type="STRING" id="28181.BEN30_15765"/>
<reference evidence="3" key="1">
    <citation type="submission" date="2016-07" db="EMBL/GenBank/DDBJ databases">
        <authorList>
            <person name="Florea S."/>
            <person name="Webb J.S."/>
            <person name="Jaromczyk J."/>
            <person name="Schardl C.L."/>
        </authorList>
    </citation>
    <scope>NUCLEOTIDE SEQUENCE [LARGE SCALE GENOMIC DNA]</scope>
    <source>
        <strain evidence="3">MV-1</strain>
    </source>
</reference>